<proteinExistence type="predicted"/>
<evidence type="ECO:0000313" key="4">
    <source>
        <dbReference type="Proteomes" id="UP000535511"/>
    </source>
</evidence>
<dbReference type="EMBL" id="JACCBG010000001">
    <property type="protein sequence ID" value="NYD40220.1"/>
    <property type="molecule type" value="Genomic_DNA"/>
</dbReference>
<evidence type="ECO:0000256" key="2">
    <source>
        <dbReference type="SAM" id="Phobius"/>
    </source>
</evidence>
<gene>
    <name evidence="3" type="ORF">BJZ21_000303</name>
</gene>
<feature type="transmembrane region" description="Helical" evidence="2">
    <location>
        <begin position="46"/>
        <end position="64"/>
    </location>
</feature>
<feature type="transmembrane region" description="Helical" evidence="2">
    <location>
        <begin position="12"/>
        <end position="34"/>
    </location>
</feature>
<feature type="region of interest" description="Disordered" evidence="1">
    <location>
        <begin position="89"/>
        <end position="113"/>
    </location>
</feature>
<evidence type="ECO:0000256" key="1">
    <source>
        <dbReference type="SAM" id="MobiDB-lite"/>
    </source>
</evidence>
<feature type="compositionally biased region" description="Low complexity" evidence="1">
    <location>
        <begin position="314"/>
        <end position="324"/>
    </location>
</feature>
<dbReference type="InterPro" id="IPR011044">
    <property type="entry name" value="Quino_amine_DH_bsu"/>
</dbReference>
<evidence type="ECO:0000313" key="3">
    <source>
        <dbReference type="EMBL" id="NYD40220.1"/>
    </source>
</evidence>
<dbReference type="RefSeq" id="WP_179662141.1">
    <property type="nucleotide sequence ID" value="NZ_JACCBG010000001.1"/>
</dbReference>
<keyword evidence="2" id="KW-1133">Transmembrane helix</keyword>
<keyword evidence="2" id="KW-0472">Membrane</keyword>
<accession>A0A7Y9E3E5</accession>
<dbReference type="SUPFAM" id="SSF50969">
    <property type="entry name" value="YVTN repeat-like/Quinoprotein amine dehydrogenase"/>
    <property type="match status" value="1"/>
</dbReference>
<name>A0A7Y9E3E5_9ACTN</name>
<protein>
    <submittedName>
        <fullName evidence="3">Uncharacterized protein</fullName>
    </submittedName>
</protein>
<feature type="region of interest" description="Disordered" evidence="1">
    <location>
        <begin position="304"/>
        <end position="326"/>
    </location>
</feature>
<organism evidence="3 4">
    <name type="scientific">Nocardioides panaciterrulae</name>
    <dbReference type="NCBI Taxonomy" id="661492"/>
    <lineage>
        <taxon>Bacteria</taxon>
        <taxon>Bacillati</taxon>
        <taxon>Actinomycetota</taxon>
        <taxon>Actinomycetes</taxon>
        <taxon>Propionibacteriales</taxon>
        <taxon>Nocardioidaceae</taxon>
        <taxon>Nocardioides</taxon>
    </lineage>
</organism>
<keyword evidence="4" id="KW-1185">Reference proteome</keyword>
<dbReference type="Proteomes" id="UP000535511">
    <property type="component" value="Unassembled WGS sequence"/>
</dbReference>
<sequence>MRFQRTLVLGGVGLLWLALGPWVLLLGLAALASRRVRAWLRPGRRATAYAVGAVLLLTGLVLVVPDGWLPIPPGPGALVTGGYAGRPFTPRPLDGGGRSRPDPTTPVRGPVGESPTVDTAWFGLQQCASLAVDARRRLVGVCAGPGGRSLRVVDPDSLHVAATKELPAADGCAGSGVALDDHGRAVVATADRRLLVVDTADADGHADLTTVASHDLRRVVPASDCVTSVEPGPAGVLWFATAAGRVGVVAGPTGPARTVDLAEEVAEPLAVDRSGAFVVTTHALYRLTAGARRDGPPRVAWRAAYDRGSRRRSGQPSQGSGTTPVVLPGGLVAITDNADPQMHVEVYRAATGDLVCRQAVFGDDAGATQGVLVPVGSGVVVSNSHGYAGPLATVLGRTTDGGLARVDVVGGECSVRWTSAEVAPSVQPALSLATGLLYTWTKPHSRWGADAWYLTAIDVRSGRTAFRVRAGLGWLRDPSYGQVTLGAGGAAYVGTLGGLVRVRDRS</sequence>
<keyword evidence="2" id="KW-0812">Transmembrane</keyword>
<dbReference type="AlphaFoldDB" id="A0A7Y9E3E5"/>
<reference evidence="3 4" key="1">
    <citation type="submission" date="2020-07" db="EMBL/GenBank/DDBJ databases">
        <title>Sequencing the genomes of 1000 actinobacteria strains.</title>
        <authorList>
            <person name="Klenk H.-P."/>
        </authorList>
    </citation>
    <scope>NUCLEOTIDE SEQUENCE [LARGE SCALE GENOMIC DNA]</scope>
    <source>
        <strain evidence="3 4">DSM 21350</strain>
    </source>
</reference>
<comment type="caution">
    <text evidence="3">The sequence shown here is derived from an EMBL/GenBank/DDBJ whole genome shotgun (WGS) entry which is preliminary data.</text>
</comment>